<name>A0A1R3KZ98_9ROSI</name>
<proteinExistence type="predicted"/>
<evidence type="ECO:0000313" key="1">
    <source>
        <dbReference type="EMBL" id="OMP12433.1"/>
    </source>
</evidence>
<dbReference type="Proteomes" id="UP000187203">
    <property type="component" value="Unassembled WGS sequence"/>
</dbReference>
<sequence length="146" mass="15356">MPDVDSDDEVHLLKPLLSKVCIGYDVFRVEYEALHTVSFQCGVLGHRSEFCPIRQEVGTGTPTAANPAQPSPPVINGEALAMVTSAAASSLDGGSKNDSSFGPCAEVSEENVSKIVFDAPVSGHTGKTLLDESGVKAIVKKDKRKG</sequence>
<comment type="caution">
    <text evidence="1">The sequence shown here is derived from an EMBL/GenBank/DDBJ whole genome shotgun (WGS) entry which is preliminary data.</text>
</comment>
<protein>
    <submittedName>
        <fullName evidence="1">Uncharacterized protein</fullName>
    </submittedName>
</protein>
<gene>
    <name evidence="1" type="ORF">COLO4_03218</name>
</gene>
<evidence type="ECO:0000313" key="2">
    <source>
        <dbReference type="Proteomes" id="UP000187203"/>
    </source>
</evidence>
<accession>A0A1R3KZ98</accession>
<organism evidence="1 2">
    <name type="scientific">Corchorus olitorius</name>
    <dbReference type="NCBI Taxonomy" id="93759"/>
    <lineage>
        <taxon>Eukaryota</taxon>
        <taxon>Viridiplantae</taxon>
        <taxon>Streptophyta</taxon>
        <taxon>Embryophyta</taxon>
        <taxon>Tracheophyta</taxon>
        <taxon>Spermatophyta</taxon>
        <taxon>Magnoliopsida</taxon>
        <taxon>eudicotyledons</taxon>
        <taxon>Gunneridae</taxon>
        <taxon>Pentapetalae</taxon>
        <taxon>rosids</taxon>
        <taxon>malvids</taxon>
        <taxon>Malvales</taxon>
        <taxon>Malvaceae</taxon>
        <taxon>Grewioideae</taxon>
        <taxon>Apeibeae</taxon>
        <taxon>Corchorus</taxon>
    </lineage>
</organism>
<reference evidence="2" key="1">
    <citation type="submission" date="2013-09" db="EMBL/GenBank/DDBJ databases">
        <title>Corchorus olitorius genome sequencing.</title>
        <authorList>
            <person name="Alam M."/>
            <person name="Haque M.S."/>
            <person name="Islam M.S."/>
            <person name="Emdad E.M."/>
            <person name="Islam M.M."/>
            <person name="Ahmed B."/>
            <person name="Halim A."/>
            <person name="Hossen Q.M.M."/>
            <person name="Hossain M.Z."/>
            <person name="Ahmed R."/>
            <person name="Khan M.M."/>
            <person name="Islam R."/>
            <person name="Rashid M.M."/>
            <person name="Khan S.A."/>
            <person name="Rahman M.S."/>
            <person name="Alam M."/>
            <person name="Yahiya A.S."/>
            <person name="Khan M.S."/>
            <person name="Azam M.S."/>
            <person name="Haque T."/>
            <person name="Lashkar M.Z.H."/>
            <person name="Akhand A.I."/>
            <person name="Morshed G."/>
            <person name="Roy S."/>
            <person name="Uddin K.S."/>
            <person name="Rabeya T."/>
            <person name="Hossain A.S."/>
            <person name="Chowdhury A."/>
            <person name="Snigdha A.R."/>
            <person name="Mortoza M.S."/>
            <person name="Matin S.A."/>
            <person name="Hoque S.M.E."/>
            <person name="Islam M.K."/>
            <person name="Roy D.K."/>
            <person name="Haider R."/>
            <person name="Moosa M.M."/>
            <person name="Elias S.M."/>
            <person name="Hasan A.M."/>
            <person name="Jahan S."/>
            <person name="Shafiuddin M."/>
            <person name="Mahmood N."/>
            <person name="Shommy N.S."/>
        </authorList>
    </citation>
    <scope>NUCLEOTIDE SEQUENCE [LARGE SCALE GENOMIC DNA]</scope>
    <source>
        <strain evidence="2">cv. O-4</strain>
    </source>
</reference>
<keyword evidence="2" id="KW-1185">Reference proteome</keyword>
<dbReference type="AlphaFoldDB" id="A0A1R3KZ98"/>
<dbReference type="EMBL" id="AWUE01009361">
    <property type="protein sequence ID" value="OMP12433.1"/>
    <property type="molecule type" value="Genomic_DNA"/>
</dbReference>